<feature type="transmembrane region" description="Helical" evidence="1">
    <location>
        <begin position="12"/>
        <end position="31"/>
    </location>
</feature>
<keyword evidence="3" id="KW-1185">Reference proteome</keyword>
<organism evidence="2 3">
    <name type="scientific">Dorea acetigenes</name>
    <dbReference type="NCBI Taxonomy" id="2981787"/>
    <lineage>
        <taxon>Bacteria</taxon>
        <taxon>Bacillati</taxon>
        <taxon>Bacillota</taxon>
        <taxon>Clostridia</taxon>
        <taxon>Lachnospirales</taxon>
        <taxon>Lachnospiraceae</taxon>
        <taxon>Dorea</taxon>
    </lineage>
</organism>
<evidence type="ECO:0000313" key="3">
    <source>
        <dbReference type="Proteomes" id="UP001652431"/>
    </source>
</evidence>
<dbReference type="RefSeq" id="WP_158371494.1">
    <property type="nucleotide sequence ID" value="NZ_JAOQJU010000025.1"/>
</dbReference>
<dbReference type="Pfam" id="PF14270">
    <property type="entry name" value="DUF4358"/>
    <property type="match status" value="1"/>
</dbReference>
<evidence type="ECO:0000313" key="2">
    <source>
        <dbReference type="EMBL" id="MCU6687712.1"/>
    </source>
</evidence>
<comment type="caution">
    <text evidence="2">The sequence shown here is derived from an EMBL/GenBank/DDBJ whole genome shotgun (WGS) entry which is preliminary data.</text>
</comment>
<dbReference type="EMBL" id="JAOQJU010000025">
    <property type="protein sequence ID" value="MCU6687712.1"/>
    <property type="molecule type" value="Genomic_DNA"/>
</dbReference>
<dbReference type="InterPro" id="IPR025648">
    <property type="entry name" value="DUF4358"/>
</dbReference>
<keyword evidence="1" id="KW-1133">Transmembrane helix</keyword>
<keyword evidence="1" id="KW-0812">Transmembrane</keyword>
<keyword evidence="1" id="KW-0472">Membrane</keyword>
<gene>
    <name evidence="2" type="ORF">OCV99_14465</name>
</gene>
<dbReference type="Proteomes" id="UP001652431">
    <property type="component" value="Unassembled WGS sequence"/>
</dbReference>
<protein>
    <submittedName>
        <fullName evidence="2">DUF4358 domain-containing protein</fullName>
    </submittedName>
</protein>
<name>A0ABT2RQN8_9FIRM</name>
<proteinExistence type="predicted"/>
<sequence>MRKRKKKWITVCKYGMVAVLIIYIGILIFMGRDSKTPFGTVEKAVLKAADISGMEKADSAVIRKCYGLREKDYDGVMLYTSGDAMGVEELLLVRVKEDAQMDEVMESIDNRISGQLNNFEGYGAEQTRLLKQAVTDKRGKYVLMVISENAEKFRKAYADALKKGKERNRVI</sequence>
<reference evidence="2 3" key="1">
    <citation type="journal article" date="2021" name="ISME Commun">
        <title>Automated analysis of genomic sequences facilitates high-throughput and comprehensive description of bacteria.</title>
        <authorList>
            <person name="Hitch T.C.A."/>
        </authorList>
    </citation>
    <scope>NUCLEOTIDE SEQUENCE [LARGE SCALE GENOMIC DNA]</scope>
    <source>
        <strain evidence="2 3">Sanger_03</strain>
    </source>
</reference>
<accession>A0ABT2RQN8</accession>
<evidence type="ECO:0000256" key="1">
    <source>
        <dbReference type="SAM" id="Phobius"/>
    </source>
</evidence>